<organism evidence="1 2">
    <name type="scientific">Benzoatithermus flavus</name>
    <dbReference type="NCBI Taxonomy" id="3108223"/>
    <lineage>
        <taxon>Bacteria</taxon>
        <taxon>Pseudomonadati</taxon>
        <taxon>Pseudomonadota</taxon>
        <taxon>Alphaproteobacteria</taxon>
        <taxon>Geminicoccales</taxon>
        <taxon>Geminicoccaceae</taxon>
        <taxon>Benzoatithermus</taxon>
    </lineage>
</organism>
<protein>
    <recommendedName>
        <fullName evidence="3">PIN domain-containing protein</fullName>
    </recommendedName>
</protein>
<gene>
    <name evidence="1" type="ORF">U1T56_12225</name>
</gene>
<sequence>MITTRSSPARRACRAFGCGSGHPVRLDLGDCFAYALVEATGEPLLFKGEDFLHTGIGPALGR</sequence>
<proteinExistence type="predicted"/>
<evidence type="ECO:0008006" key="3">
    <source>
        <dbReference type="Google" id="ProtNLM"/>
    </source>
</evidence>
<accession>A0ABU8XRS5</accession>
<reference evidence="1 2" key="1">
    <citation type="submission" date="2024-01" db="EMBL/GenBank/DDBJ databases">
        <title>Multi-omics insights into the function and evolution of sodium benzoate biodegradation pathways in Benzoatithermus flavus gen. nov., sp. nov. from hot spring.</title>
        <authorList>
            <person name="Hu C.-J."/>
            <person name="Li W.-J."/>
        </authorList>
    </citation>
    <scope>NUCLEOTIDE SEQUENCE [LARGE SCALE GENOMIC DNA]</scope>
    <source>
        <strain evidence="1 2">SYSU G07066</strain>
    </source>
</reference>
<dbReference type="CDD" id="cd09871">
    <property type="entry name" value="PIN_MtVapC28-VapC30-like"/>
    <property type="match status" value="1"/>
</dbReference>
<comment type="caution">
    <text evidence="1">The sequence shown here is derived from an EMBL/GenBank/DDBJ whole genome shotgun (WGS) entry which is preliminary data.</text>
</comment>
<dbReference type="RefSeq" id="WP_418159771.1">
    <property type="nucleotide sequence ID" value="NZ_JBBLZC010000011.1"/>
</dbReference>
<dbReference type="Proteomes" id="UP001375743">
    <property type="component" value="Unassembled WGS sequence"/>
</dbReference>
<dbReference type="EMBL" id="JBBLZC010000011">
    <property type="protein sequence ID" value="MEK0083920.1"/>
    <property type="molecule type" value="Genomic_DNA"/>
</dbReference>
<name>A0ABU8XRS5_9PROT</name>
<evidence type="ECO:0000313" key="2">
    <source>
        <dbReference type="Proteomes" id="UP001375743"/>
    </source>
</evidence>
<evidence type="ECO:0000313" key="1">
    <source>
        <dbReference type="EMBL" id="MEK0083920.1"/>
    </source>
</evidence>
<dbReference type="Gene3D" id="3.40.50.1010">
    <property type="entry name" value="5'-nuclease"/>
    <property type="match status" value="1"/>
</dbReference>
<keyword evidence="2" id="KW-1185">Reference proteome</keyword>